<feature type="domain" description="C2H2-type" evidence="1">
    <location>
        <begin position="19"/>
        <end position="41"/>
    </location>
</feature>
<accession>A0ABV5GAS8</accession>
<dbReference type="InterPro" id="IPR013087">
    <property type="entry name" value="Znf_C2H2_type"/>
</dbReference>
<organism evidence="2 3">
    <name type="scientific">Flavobacterium paronense</name>
    <dbReference type="NCBI Taxonomy" id="1392775"/>
    <lineage>
        <taxon>Bacteria</taxon>
        <taxon>Pseudomonadati</taxon>
        <taxon>Bacteroidota</taxon>
        <taxon>Flavobacteriia</taxon>
        <taxon>Flavobacteriales</taxon>
        <taxon>Flavobacteriaceae</taxon>
        <taxon>Flavobacterium</taxon>
    </lineage>
</organism>
<dbReference type="SUPFAM" id="SSF53756">
    <property type="entry name" value="UDP-Glycosyltransferase/glycogen phosphorylase"/>
    <property type="match status" value="1"/>
</dbReference>
<dbReference type="RefSeq" id="WP_290284813.1">
    <property type="nucleotide sequence ID" value="NZ_JAUFQN010000019.1"/>
</dbReference>
<keyword evidence="3" id="KW-1185">Reference proteome</keyword>
<evidence type="ECO:0000313" key="2">
    <source>
        <dbReference type="EMBL" id="MFB9088204.1"/>
    </source>
</evidence>
<protein>
    <submittedName>
        <fullName evidence="2">UDP-glycosyltransferase</fullName>
    </submittedName>
</protein>
<name>A0ABV5GAS8_9FLAO</name>
<proteinExistence type="predicted"/>
<evidence type="ECO:0000313" key="3">
    <source>
        <dbReference type="Proteomes" id="UP001589576"/>
    </source>
</evidence>
<dbReference type="EMBL" id="JBHMFB010000003">
    <property type="protein sequence ID" value="MFB9088204.1"/>
    <property type="molecule type" value="Genomic_DNA"/>
</dbReference>
<dbReference type="Proteomes" id="UP001589576">
    <property type="component" value="Unassembled WGS sequence"/>
</dbReference>
<evidence type="ECO:0000259" key="1">
    <source>
        <dbReference type="PROSITE" id="PS00028"/>
    </source>
</evidence>
<gene>
    <name evidence="2" type="ORF">ACFFUU_01160</name>
</gene>
<reference evidence="2 3" key="1">
    <citation type="submission" date="2024-09" db="EMBL/GenBank/DDBJ databases">
        <authorList>
            <person name="Sun Q."/>
            <person name="Mori K."/>
        </authorList>
    </citation>
    <scope>NUCLEOTIDE SEQUENCE [LARGE SCALE GENOMIC DNA]</scope>
    <source>
        <strain evidence="2 3">CECT 8460</strain>
    </source>
</reference>
<comment type="caution">
    <text evidence="2">The sequence shown here is derived from an EMBL/GenBank/DDBJ whole genome shotgun (WGS) entry which is preliminary data.</text>
</comment>
<dbReference type="PROSITE" id="PS00028">
    <property type="entry name" value="ZINC_FINGER_C2H2_1"/>
    <property type="match status" value="1"/>
</dbReference>
<sequence>MKKKIIFIAESINVNDSSCTKCNVALIQNMASIGHEVIVYHYTRRPIHIDNIDCRPIKEIKWSVNYILSKSQAVFQRTFEIYVHHFFEKIFGFSFTLFNDVNSIKRTIKEVIKLNPDLIVTVSKGTSFRPHYAMLSFPEVHHKWLANIHDPYPFHFNPRPYNWVESGYAKKEKWFGQVAEKAKYASFPSQLLKEWMGSYFPNFLKSGVVIPHQISEQKRSDAVLPDFFNASKFNLLHAGVLMRPRSPKGLLEAYSLFLKNTPSAQNDSALLLLGPVYESHIGLMEDYAKDSTTIFVQPYHIPFDLIYKLQKQVSVNIILEAKSEISPFLPGKFPHCIDANKPLLLLSPYYSETKRLLGNDYEFWAEIDDVEAITSHIQKMYTSWKNDKANFLLNRKDLIDYCSESHLIKVMDELLS</sequence>